<dbReference type="RefSeq" id="WP_231975175.1">
    <property type="nucleotide sequence ID" value="NZ_CP138495.1"/>
</dbReference>
<protein>
    <submittedName>
        <fullName evidence="1">Type IX secretion system membrane protein, PorP/SprF family</fullName>
    </submittedName>
</protein>
<dbReference type="Pfam" id="PF11751">
    <property type="entry name" value="PorP_SprF"/>
    <property type="match status" value="1"/>
</dbReference>
<evidence type="ECO:0000313" key="3">
    <source>
        <dbReference type="Proteomes" id="UP000231564"/>
    </source>
</evidence>
<dbReference type="EMBL" id="LT634361">
    <property type="protein sequence ID" value="SFZ80206.1"/>
    <property type="molecule type" value="Genomic_DNA"/>
</dbReference>
<proteinExistence type="predicted"/>
<dbReference type="NCBIfam" id="TIGR03519">
    <property type="entry name" value="T9SS_PorP_fam"/>
    <property type="match status" value="1"/>
</dbReference>
<dbReference type="Proteomes" id="UP000231564">
    <property type="component" value="Chromosome MARIT"/>
</dbReference>
<evidence type="ECO:0000313" key="1">
    <source>
        <dbReference type="EMBL" id="SFZ80206.1"/>
    </source>
</evidence>
<sequence>MRLTQIQSNMNILLQRNILLLGIFLLSFTIYGQQDPQYTQYMYNTMSVNPAYSGSRGHTTITGLARTQWVGFTGAPETQTLSYDTPLGYSGVGLGVNLVNDKIGPVNETSLDVNTSYTLRTSDEGNFAFGLKLGARLLNIDWSKGRYRDATDKLLNENINNKFLPTVGAGLYYYTPKWYAGISVPNFLRTDHYDNDLESVAAERMHYFLIAGYVFELNDRIKFKPAVLTKVVSGAPLSLDVSANFLFHDRFNAGISWRWDDSISGILGFQVTEGLHIGYAYDLTTSNLQNYNSGTHEIMLRYEIFKEVSVLSPRFF</sequence>
<keyword evidence="3" id="KW-1185">Reference proteome</keyword>
<dbReference type="AlphaFoldDB" id="A0A2H1E617"/>
<dbReference type="KEGG" id="tmar:MARIT_0297"/>
<gene>
    <name evidence="1" type="ORF">MARIT_0297</name>
    <name evidence="2" type="ORF">MARIT_1465</name>
</gene>
<organism evidence="1 3">
    <name type="scientific">Tenacibaculum maritimum NCIMB 2154</name>
    <dbReference type="NCBI Taxonomy" id="1349785"/>
    <lineage>
        <taxon>Bacteria</taxon>
        <taxon>Pseudomonadati</taxon>
        <taxon>Bacteroidota</taxon>
        <taxon>Flavobacteriia</taxon>
        <taxon>Flavobacteriales</taxon>
        <taxon>Flavobacteriaceae</taxon>
        <taxon>Tenacibaculum</taxon>
    </lineage>
</organism>
<dbReference type="InterPro" id="IPR019861">
    <property type="entry name" value="PorP/SprF_Bacteroidetes"/>
</dbReference>
<dbReference type="EMBL" id="LT634361">
    <property type="protein sequence ID" value="SFZ82150.1"/>
    <property type="molecule type" value="Genomic_DNA"/>
</dbReference>
<evidence type="ECO:0000313" key="2">
    <source>
        <dbReference type="EMBL" id="SFZ82150.1"/>
    </source>
</evidence>
<name>A0A2H1E617_9FLAO</name>
<dbReference type="KEGG" id="tmar:MARIT_1465"/>
<reference evidence="1 3" key="1">
    <citation type="submission" date="2016-11" db="EMBL/GenBank/DDBJ databases">
        <authorList>
            <person name="Jaros S."/>
            <person name="Januszkiewicz K."/>
            <person name="Wedrychowicz H."/>
        </authorList>
    </citation>
    <scope>NUCLEOTIDE SEQUENCE [LARGE SCALE GENOMIC DNA]</scope>
    <source>
        <strain evidence="1">NCIMB 2154T</strain>
    </source>
</reference>
<dbReference type="GeneID" id="47722985"/>
<accession>A0A2H1E617</accession>